<gene>
    <name evidence="2" type="ORF">D7Y13_14725</name>
</gene>
<keyword evidence="3" id="KW-1185">Reference proteome</keyword>
<feature type="chain" id="PRO_5045502635" evidence="1">
    <location>
        <begin position="19"/>
        <end position="143"/>
    </location>
</feature>
<accession>A0ABX9QL49</accession>
<evidence type="ECO:0000256" key="1">
    <source>
        <dbReference type="SAM" id="SignalP"/>
    </source>
</evidence>
<organism evidence="2 3">
    <name type="scientific">Corallococcus praedator</name>
    <dbReference type="NCBI Taxonomy" id="2316724"/>
    <lineage>
        <taxon>Bacteria</taxon>
        <taxon>Pseudomonadati</taxon>
        <taxon>Myxococcota</taxon>
        <taxon>Myxococcia</taxon>
        <taxon>Myxococcales</taxon>
        <taxon>Cystobacterineae</taxon>
        <taxon>Myxococcaceae</taxon>
        <taxon>Corallococcus</taxon>
    </lineage>
</organism>
<evidence type="ECO:0000313" key="3">
    <source>
        <dbReference type="Proteomes" id="UP000278907"/>
    </source>
</evidence>
<evidence type="ECO:0000313" key="2">
    <source>
        <dbReference type="EMBL" id="RKI09189.1"/>
    </source>
</evidence>
<keyword evidence="1" id="KW-0732">Signal</keyword>
<sequence>MKKALLLLTLTAASPALARDTVVMIKLADVMALPEAKQKLDGSVKFYLDGQKTPKVAKTLGNDVTNKKTNAVGKTDEFACKWAALSALIALQDGAKKNGANAVVNVTSYYKKVEFKSATDIECHAGTMVAGVALKGDYATIGK</sequence>
<feature type="signal peptide" evidence="1">
    <location>
        <begin position="1"/>
        <end position="18"/>
    </location>
</feature>
<dbReference type="Proteomes" id="UP000278907">
    <property type="component" value="Unassembled WGS sequence"/>
</dbReference>
<protein>
    <submittedName>
        <fullName evidence="2">Excinuclease ATPase subunit</fullName>
    </submittedName>
</protein>
<name>A0ABX9QL49_9BACT</name>
<reference evidence="2 3" key="1">
    <citation type="submission" date="2018-09" db="EMBL/GenBank/DDBJ databases">
        <authorList>
            <person name="Livingstone P.G."/>
            <person name="Whitworth D.E."/>
        </authorList>
    </citation>
    <scope>NUCLEOTIDE SEQUENCE [LARGE SCALE GENOMIC DNA]</scope>
    <source>
        <strain evidence="2 3">CA031B</strain>
    </source>
</reference>
<proteinExistence type="predicted"/>
<comment type="caution">
    <text evidence="2">The sequence shown here is derived from an EMBL/GenBank/DDBJ whole genome shotgun (WGS) entry which is preliminary data.</text>
</comment>
<dbReference type="RefSeq" id="WP_120534384.1">
    <property type="nucleotide sequence ID" value="NZ_RAWI01000092.1"/>
</dbReference>
<dbReference type="EMBL" id="RAWI01000092">
    <property type="protein sequence ID" value="RKI09189.1"/>
    <property type="molecule type" value="Genomic_DNA"/>
</dbReference>